<keyword evidence="2" id="KW-0812">Transmembrane</keyword>
<keyword evidence="2" id="KW-1133">Transmembrane helix</keyword>
<feature type="compositionally biased region" description="Basic and acidic residues" evidence="1">
    <location>
        <begin position="76"/>
        <end position="98"/>
    </location>
</feature>
<feature type="region of interest" description="Disordered" evidence="1">
    <location>
        <begin position="65"/>
        <end position="115"/>
    </location>
</feature>
<dbReference type="EMBL" id="SNRW01038755">
    <property type="protein sequence ID" value="KAA6353103.1"/>
    <property type="molecule type" value="Genomic_DNA"/>
</dbReference>
<evidence type="ECO:0000313" key="3">
    <source>
        <dbReference type="EMBL" id="KAA6353103.1"/>
    </source>
</evidence>
<dbReference type="AlphaFoldDB" id="A0A5J4T5Q3"/>
<evidence type="ECO:0000256" key="1">
    <source>
        <dbReference type="SAM" id="MobiDB-lite"/>
    </source>
</evidence>
<gene>
    <name evidence="3" type="ORF">EZS28_051370</name>
</gene>
<proteinExistence type="predicted"/>
<feature type="transmembrane region" description="Helical" evidence="2">
    <location>
        <begin position="34"/>
        <end position="61"/>
    </location>
</feature>
<name>A0A5J4T5Q3_9EUKA</name>
<evidence type="ECO:0000313" key="4">
    <source>
        <dbReference type="Proteomes" id="UP000324800"/>
    </source>
</evidence>
<dbReference type="Proteomes" id="UP000324800">
    <property type="component" value="Unassembled WGS sequence"/>
</dbReference>
<keyword evidence="2" id="KW-0472">Membrane</keyword>
<evidence type="ECO:0000256" key="2">
    <source>
        <dbReference type="SAM" id="Phobius"/>
    </source>
</evidence>
<sequence>LLYGQGSTGVTSSAYAFGYLGDSDIPSKGGLSTAWIIIIIIVVFLLLVGIILFLTCLAVYFSNKKKRTKKRSVQSKPDERDYENLKEEQQSRLTKEESTSYDSDDYPTKTSRTTSSEFELDQDKIVQHTYSVDYYEGASYSYWVIWFGDGSWILELDLYLI</sequence>
<feature type="non-terminal residue" evidence="3">
    <location>
        <position position="1"/>
    </location>
</feature>
<accession>A0A5J4T5Q3</accession>
<comment type="caution">
    <text evidence="3">The sequence shown here is derived from an EMBL/GenBank/DDBJ whole genome shotgun (WGS) entry which is preliminary data.</text>
</comment>
<reference evidence="3 4" key="1">
    <citation type="submission" date="2019-03" db="EMBL/GenBank/DDBJ databases">
        <title>Single cell metagenomics reveals metabolic interactions within the superorganism composed of flagellate Streblomastix strix and complex community of Bacteroidetes bacteria on its surface.</title>
        <authorList>
            <person name="Treitli S.C."/>
            <person name="Kolisko M."/>
            <person name="Husnik F."/>
            <person name="Keeling P."/>
            <person name="Hampl V."/>
        </authorList>
    </citation>
    <scope>NUCLEOTIDE SEQUENCE [LARGE SCALE GENOMIC DNA]</scope>
    <source>
        <strain evidence="3">ST1C</strain>
    </source>
</reference>
<protein>
    <submittedName>
        <fullName evidence="3">Uncharacterized protein</fullName>
    </submittedName>
</protein>
<organism evidence="3 4">
    <name type="scientific">Streblomastix strix</name>
    <dbReference type="NCBI Taxonomy" id="222440"/>
    <lineage>
        <taxon>Eukaryota</taxon>
        <taxon>Metamonada</taxon>
        <taxon>Preaxostyla</taxon>
        <taxon>Oxymonadida</taxon>
        <taxon>Streblomastigidae</taxon>
        <taxon>Streblomastix</taxon>
    </lineage>
</organism>